<feature type="region of interest" description="Disordered" evidence="1">
    <location>
        <begin position="513"/>
        <end position="642"/>
    </location>
</feature>
<feature type="compositionally biased region" description="Basic and acidic residues" evidence="1">
    <location>
        <begin position="58"/>
        <end position="82"/>
    </location>
</feature>
<reference evidence="2 3" key="1">
    <citation type="journal article" date="2022" name="bioRxiv">
        <title>Genomics of Preaxostyla Flagellates Illuminates Evolutionary Transitions and the Path Towards Mitochondrial Loss.</title>
        <authorList>
            <person name="Novak L.V.F."/>
            <person name="Treitli S.C."/>
            <person name="Pyrih J."/>
            <person name="Halakuc P."/>
            <person name="Pipaliya S.V."/>
            <person name="Vacek V."/>
            <person name="Brzon O."/>
            <person name="Soukal P."/>
            <person name="Eme L."/>
            <person name="Dacks J.B."/>
            <person name="Karnkowska A."/>
            <person name="Elias M."/>
            <person name="Hampl V."/>
        </authorList>
    </citation>
    <scope>NUCLEOTIDE SEQUENCE [LARGE SCALE GENOMIC DNA]</scope>
    <source>
        <strain evidence="2">NAU3</strain>
        <tissue evidence="2">Gut</tissue>
    </source>
</reference>
<comment type="caution">
    <text evidence="2">The sequence shown here is derived from an EMBL/GenBank/DDBJ whole genome shotgun (WGS) entry which is preliminary data.</text>
</comment>
<dbReference type="InterPro" id="IPR036872">
    <property type="entry name" value="CH_dom_sf"/>
</dbReference>
<protein>
    <recommendedName>
        <fullName evidence="4">Calponin-homology (CH) domain-containing protein</fullName>
    </recommendedName>
</protein>
<feature type="compositionally biased region" description="Basic and acidic residues" evidence="1">
    <location>
        <begin position="513"/>
        <end position="533"/>
    </location>
</feature>
<dbReference type="Proteomes" id="UP001281761">
    <property type="component" value="Unassembled WGS sequence"/>
</dbReference>
<evidence type="ECO:0000256" key="1">
    <source>
        <dbReference type="SAM" id="MobiDB-lite"/>
    </source>
</evidence>
<name>A0ABQ9YKK9_9EUKA</name>
<gene>
    <name evidence="2" type="ORF">BLNAU_814</name>
</gene>
<feature type="compositionally biased region" description="Polar residues" evidence="1">
    <location>
        <begin position="567"/>
        <end position="587"/>
    </location>
</feature>
<keyword evidence="3" id="KW-1185">Reference proteome</keyword>
<feature type="compositionally biased region" description="Polar residues" evidence="1">
    <location>
        <begin position="1"/>
        <end position="19"/>
    </location>
</feature>
<sequence>MLATPIRTQSPHQPFQTPTRGLFPEHPLVSPNITPSFLLTNMIDPADPKRRENYLKQVEELNKTNENPKVEPENLQKEDGQKKSANVPPLSTIIQQRNKEQEEKEKKIKEEESKHKLTKEQRMLNEERKKKEKKEQEKKAWNRDLHDTTYRFLNFGVLEKHPPSKSEDIYRLHRWFTTLHCELNDALLNGHLIVNPLRNGILLCDVVDCCLSPKSQSRRRVKGGFKRGLDCNRSPKTVGEARENVERAMTVLRADHLISPGLLFDADSYIQDDSTNSVYGLLIALMNTYGPKVDELIRSDCNPEEEEDPFSILDEQEQFSSKKKVRFATERNTKQDDNTEKEEWLKIINLPKSYSRKDDRQFRQDSGSRKIDVYAMAPSSILTPTLSTPVYHPLPYPPEERDDVEHEILSWIISLGVLNGPIPHNIDQILPEMKTGVLLSEIVSFLIKQRIKGISINPKTPTVCRSNLTKTLEILLTTPNFPIENLRCADELFAGDRNAALCILDDLRRFDMKLGDPRKKKPDPAKKETKEATSGDQPMADPKEKDGWDTKRTPDSVRRMSVDKNKTPLSARTPNRLRSQTAGSISNPIKPAVAHDRNPSAVTLPKTSPKAGSRRSSISPKDWGGDQQAPSPKPGASNAAPIFDDNMSLVTTFSNTEVLSQLNAQPFRAGFLSPAVFTGCVPDEHLPSPVAEKGKSGLSISGFSMASQKYGGKLGKAGHKSNRAMKMESMSIFSQMSETAKYKGGKLGNTRGKSNFGGGFKSNDMVSITSRSRAESSLFAGGKSGARGMSGHRKVRDEPFMILPDPLMHTIPLPPHAMKQNQKKKRMKDGESSIVGDALESGENAEETYMMALDVDPQPPYLLAMWMESLGVHLSSPFSLDAPVLHEFSNGVILINLIEVLERRNMTGVQKNPTGKPACLHNIRKVIEHVSGKNAMPLKYLGKERDILEGNQDIILSFLEDIRRAYGQSVKHPKPKLTQASSF</sequence>
<feature type="region of interest" description="Disordered" evidence="1">
    <location>
        <begin position="1"/>
        <end position="31"/>
    </location>
</feature>
<feature type="compositionally biased region" description="Basic and acidic residues" evidence="1">
    <location>
        <begin position="97"/>
        <end position="140"/>
    </location>
</feature>
<evidence type="ECO:0000313" key="2">
    <source>
        <dbReference type="EMBL" id="KAK2964283.1"/>
    </source>
</evidence>
<proteinExistence type="predicted"/>
<dbReference type="SUPFAM" id="SSF47576">
    <property type="entry name" value="Calponin-homology domain, CH-domain"/>
    <property type="match status" value="2"/>
</dbReference>
<evidence type="ECO:0000313" key="3">
    <source>
        <dbReference type="Proteomes" id="UP001281761"/>
    </source>
</evidence>
<dbReference type="EMBL" id="JARBJD010000003">
    <property type="protein sequence ID" value="KAK2964283.1"/>
    <property type="molecule type" value="Genomic_DNA"/>
</dbReference>
<feature type="region of interest" description="Disordered" evidence="1">
    <location>
        <begin position="58"/>
        <end position="140"/>
    </location>
</feature>
<accession>A0ABQ9YKK9</accession>
<dbReference type="Gene3D" id="1.10.418.10">
    <property type="entry name" value="Calponin-like domain"/>
    <property type="match status" value="2"/>
</dbReference>
<organism evidence="2 3">
    <name type="scientific">Blattamonas nauphoetae</name>
    <dbReference type="NCBI Taxonomy" id="2049346"/>
    <lineage>
        <taxon>Eukaryota</taxon>
        <taxon>Metamonada</taxon>
        <taxon>Preaxostyla</taxon>
        <taxon>Oxymonadida</taxon>
        <taxon>Blattamonas</taxon>
    </lineage>
</organism>
<feature type="compositionally biased region" description="Basic and acidic residues" evidence="1">
    <location>
        <begin position="541"/>
        <end position="566"/>
    </location>
</feature>
<evidence type="ECO:0008006" key="4">
    <source>
        <dbReference type="Google" id="ProtNLM"/>
    </source>
</evidence>